<reference evidence="9 10" key="1">
    <citation type="journal article" date="2019" name="Nat. Microbiol.">
        <title>Mediterranean grassland soil C-N compound turnover is dependent on rainfall and depth, and is mediated by genomically divergent microorganisms.</title>
        <authorList>
            <person name="Diamond S."/>
            <person name="Andeer P.F."/>
            <person name="Li Z."/>
            <person name="Crits-Christoph A."/>
            <person name="Burstein D."/>
            <person name="Anantharaman K."/>
            <person name="Lane K.R."/>
            <person name="Thomas B.C."/>
            <person name="Pan C."/>
            <person name="Northen T.R."/>
            <person name="Banfield J.F."/>
        </authorList>
    </citation>
    <scope>NUCLEOTIDE SEQUENCE [LARGE SCALE GENOMIC DNA]</scope>
    <source>
        <strain evidence="9">NP_3</strain>
    </source>
</reference>
<dbReference type="GO" id="GO:0052618">
    <property type="term" value="F:coenzyme F420-0:L-glutamate ligase activity"/>
    <property type="evidence" value="ECO:0007669"/>
    <property type="project" value="UniProtKB-EC"/>
</dbReference>
<dbReference type="Gene3D" id="3.90.1660.10">
    <property type="entry name" value="CofE-like domain"/>
    <property type="match status" value="1"/>
</dbReference>
<dbReference type="Gene3D" id="3.30.1330.100">
    <property type="entry name" value="CofE-like"/>
    <property type="match status" value="1"/>
</dbReference>
<dbReference type="PANTHER" id="PTHR47917">
    <property type="match status" value="1"/>
</dbReference>
<evidence type="ECO:0000256" key="5">
    <source>
        <dbReference type="ARBA" id="ARBA00022958"/>
    </source>
</evidence>
<keyword evidence="2" id="KW-0479">Metal-binding</keyword>
<evidence type="ECO:0000256" key="7">
    <source>
        <dbReference type="ARBA" id="ARBA00023211"/>
    </source>
</evidence>
<protein>
    <submittedName>
        <fullName evidence="9">Coenzyme F420-0:L-glutamate ligase</fullName>
        <ecNumber evidence="9">6.3.2.31</ecNumber>
    </submittedName>
</protein>
<evidence type="ECO:0000313" key="9">
    <source>
        <dbReference type="EMBL" id="TMI89173.1"/>
    </source>
</evidence>
<evidence type="ECO:0000256" key="1">
    <source>
        <dbReference type="ARBA" id="ARBA00022598"/>
    </source>
</evidence>
<evidence type="ECO:0000256" key="3">
    <source>
        <dbReference type="ARBA" id="ARBA00022741"/>
    </source>
</evidence>
<keyword evidence="6" id="KW-0342">GTP-binding</keyword>
<sequence>MSLPDLLVRALDAASLRPAAGDVLVVAQKVVSKAEGCVVDLAEVTPTEEARRLAPEAGKDPRLVEVILRESTRIVRVHAGVLITEHRLGFICANAGVDHSNVGLGPDAVCLLPRDPDASARAIRAAVRAAFGAAIGVIINDSHGRPHREGAVGVCIGAAGLEPLHSLVGRPDRYGYTMRTSIEAVADELAAAATLLQGQCDEGMPAVLIRGIPIAEGEGEARRLLRDPALDLFR</sequence>
<dbReference type="SUPFAM" id="SSF144010">
    <property type="entry name" value="CofE-like"/>
    <property type="match status" value="1"/>
</dbReference>
<dbReference type="Pfam" id="PF01996">
    <property type="entry name" value="F420_ligase"/>
    <property type="match status" value="1"/>
</dbReference>
<keyword evidence="7" id="KW-0464">Manganese</keyword>
<dbReference type="AlphaFoldDB" id="A0A537K066"/>
<keyword evidence="3" id="KW-0547">Nucleotide-binding</keyword>
<evidence type="ECO:0000256" key="6">
    <source>
        <dbReference type="ARBA" id="ARBA00023134"/>
    </source>
</evidence>
<name>A0A537K066_9BACT</name>
<dbReference type="EMBL" id="VBAK01000129">
    <property type="protein sequence ID" value="TMI89173.1"/>
    <property type="molecule type" value="Genomic_DNA"/>
</dbReference>
<gene>
    <name evidence="9" type="primary">cofE</name>
    <name evidence="9" type="ORF">E6H00_10655</name>
</gene>
<proteinExistence type="predicted"/>
<dbReference type="EC" id="6.3.2.31" evidence="9"/>
<dbReference type="InterPro" id="IPR002847">
    <property type="entry name" value="F420-0_gamma-glut_ligase-dom"/>
</dbReference>
<dbReference type="InterPro" id="IPR008225">
    <property type="entry name" value="F420-0_g-glutamyl_ligase"/>
</dbReference>
<accession>A0A537K066</accession>
<evidence type="ECO:0000259" key="8">
    <source>
        <dbReference type="Pfam" id="PF01996"/>
    </source>
</evidence>
<comment type="caution">
    <text evidence="9">The sequence shown here is derived from an EMBL/GenBank/DDBJ whole genome shotgun (WGS) entry which is preliminary data.</text>
</comment>
<feature type="domain" description="Coenzyme F420:L-glutamate ligase-like" evidence="8">
    <location>
        <begin position="3"/>
        <end position="211"/>
    </location>
</feature>
<evidence type="ECO:0000256" key="4">
    <source>
        <dbReference type="ARBA" id="ARBA00022842"/>
    </source>
</evidence>
<dbReference type="NCBIfam" id="TIGR01916">
    <property type="entry name" value="F420_cofE"/>
    <property type="match status" value="1"/>
</dbReference>
<keyword evidence="5" id="KW-0630">Potassium</keyword>
<evidence type="ECO:0000256" key="2">
    <source>
        <dbReference type="ARBA" id="ARBA00022723"/>
    </source>
</evidence>
<dbReference type="PANTHER" id="PTHR47917:SF1">
    <property type="entry name" value="COENZYME F420:L-GLUTAMATE LIGASE"/>
    <property type="match status" value="1"/>
</dbReference>
<dbReference type="GO" id="GO:0046872">
    <property type="term" value="F:metal ion binding"/>
    <property type="evidence" value="ECO:0007669"/>
    <property type="project" value="UniProtKB-KW"/>
</dbReference>
<keyword evidence="4" id="KW-0460">Magnesium</keyword>
<evidence type="ECO:0000313" key="10">
    <source>
        <dbReference type="Proteomes" id="UP000318509"/>
    </source>
</evidence>
<keyword evidence="1 9" id="KW-0436">Ligase</keyword>
<dbReference type="GO" id="GO:0005525">
    <property type="term" value="F:GTP binding"/>
    <property type="evidence" value="ECO:0007669"/>
    <property type="project" value="UniProtKB-KW"/>
</dbReference>
<organism evidence="9 10">
    <name type="scientific">Candidatus Segetimicrobium genomatis</name>
    <dbReference type="NCBI Taxonomy" id="2569760"/>
    <lineage>
        <taxon>Bacteria</taxon>
        <taxon>Bacillati</taxon>
        <taxon>Candidatus Sysuimicrobiota</taxon>
        <taxon>Candidatus Sysuimicrobiia</taxon>
        <taxon>Candidatus Sysuimicrobiales</taxon>
        <taxon>Candidatus Segetimicrobiaceae</taxon>
        <taxon>Candidatus Segetimicrobium</taxon>
    </lineage>
</organism>
<dbReference type="Proteomes" id="UP000318509">
    <property type="component" value="Unassembled WGS sequence"/>
</dbReference>